<dbReference type="InterPro" id="IPR016181">
    <property type="entry name" value="Acyl_CoA_acyltransferase"/>
</dbReference>
<protein>
    <submittedName>
        <fullName evidence="4">GNAT family N-acetyltransferase</fullName>
        <ecNumber evidence="4">2.3.1.-</ecNumber>
    </submittedName>
</protein>
<dbReference type="PANTHER" id="PTHR43072">
    <property type="entry name" value="N-ACETYLTRANSFERASE"/>
    <property type="match status" value="1"/>
</dbReference>
<evidence type="ECO:0000256" key="1">
    <source>
        <dbReference type="ARBA" id="ARBA00022679"/>
    </source>
</evidence>
<name>A0ABU4JK43_9FLAO</name>
<evidence type="ECO:0000313" key="5">
    <source>
        <dbReference type="Proteomes" id="UP001204439"/>
    </source>
</evidence>
<dbReference type="EMBL" id="JAMXLT020000026">
    <property type="protein sequence ID" value="MDW8550079.1"/>
    <property type="molecule type" value="Genomic_DNA"/>
</dbReference>
<dbReference type="SUPFAM" id="SSF55729">
    <property type="entry name" value="Acyl-CoA N-acyltransferases (Nat)"/>
    <property type="match status" value="1"/>
</dbReference>
<dbReference type="InterPro" id="IPR000182">
    <property type="entry name" value="GNAT_dom"/>
</dbReference>
<reference evidence="4 5" key="1">
    <citation type="submission" date="2023-11" db="EMBL/GenBank/DDBJ databases">
        <title>First isolation, identification, and characterization of non-pathogenic Epilithonimonas ginsengisoli isolated from diseased farmed rainbow trout (Oncorhynchus mykiss) in Chile.</title>
        <authorList>
            <person name="Miranda C.D."/>
            <person name="Irgang R."/>
            <person name="Concha C."/>
            <person name="Rojas R."/>
            <person name="Avendano R."/>
        </authorList>
    </citation>
    <scope>NUCLEOTIDE SEQUENCE [LARGE SCALE GENOMIC DNA]</scope>
    <source>
        <strain evidence="4 5">FP99</strain>
    </source>
</reference>
<dbReference type="PANTHER" id="PTHR43072:SF23">
    <property type="entry name" value="UPF0039 PROTEIN C11D3.02C"/>
    <property type="match status" value="1"/>
</dbReference>
<proteinExistence type="predicted"/>
<accession>A0ABU4JK43</accession>
<dbReference type="CDD" id="cd04301">
    <property type="entry name" value="NAT_SF"/>
    <property type="match status" value="1"/>
</dbReference>
<dbReference type="RefSeq" id="WP_063970170.1">
    <property type="nucleotide sequence ID" value="NZ_JAMXLT020000026.1"/>
</dbReference>
<dbReference type="EC" id="2.3.1.-" evidence="4"/>
<dbReference type="Pfam" id="PF00583">
    <property type="entry name" value="Acetyltransf_1"/>
    <property type="match status" value="1"/>
</dbReference>
<organism evidence="4 5">
    <name type="scientific">Epilithonimonas ginsengisoli</name>
    <dbReference type="NCBI Taxonomy" id="1245592"/>
    <lineage>
        <taxon>Bacteria</taxon>
        <taxon>Pseudomonadati</taxon>
        <taxon>Bacteroidota</taxon>
        <taxon>Flavobacteriia</taxon>
        <taxon>Flavobacteriales</taxon>
        <taxon>Weeksellaceae</taxon>
        <taxon>Chryseobacterium group</taxon>
        <taxon>Epilithonimonas</taxon>
    </lineage>
</organism>
<dbReference type="Gene3D" id="3.40.630.30">
    <property type="match status" value="1"/>
</dbReference>
<gene>
    <name evidence="4" type="ORF">NG800_014225</name>
</gene>
<evidence type="ECO:0000259" key="3">
    <source>
        <dbReference type="PROSITE" id="PS51186"/>
    </source>
</evidence>
<dbReference type="GO" id="GO:0016746">
    <property type="term" value="F:acyltransferase activity"/>
    <property type="evidence" value="ECO:0007669"/>
    <property type="project" value="UniProtKB-KW"/>
</dbReference>
<feature type="domain" description="N-acetyltransferase" evidence="3">
    <location>
        <begin position="1"/>
        <end position="158"/>
    </location>
</feature>
<comment type="caution">
    <text evidence="4">The sequence shown here is derived from an EMBL/GenBank/DDBJ whole genome shotgun (WGS) entry which is preliminary data.</text>
</comment>
<dbReference type="Proteomes" id="UP001204439">
    <property type="component" value="Unassembled WGS sequence"/>
</dbReference>
<keyword evidence="2 4" id="KW-0012">Acyltransferase</keyword>
<sequence length="163" mass="18296">MEIIPTDKRHFPDIAEIYRQGLETGNATFETNVPTWEDWDKGKLKHSRLVAIIDNTVVGWAALSAVSDRCVYGGVAELSIYISNNHKGKGIGKALMQKLIEESERNGIWTLQSGMFPENEATVALHQSSGFRMIGYREKIGKLGDTWRDTIIMERRSKTAGIN</sequence>
<evidence type="ECO:0000256" key="2">
    <source>
        <dbReference type="ARBA" id="ARBA00023315"/>
    </source>
</evidence>
<keyword evidence="1 4" id="KW-0808">Transferase</keyword>
<evidence type="ECO:0000313" key="4">
    <source>
        <dbReference type="EMBL" id="MDW8550079.1"/>
    </source>
</evidence>
<dbReference type="PROSITE" id="PS51186">
    <property type="entry name" value="GNAT"/>
    <property type="match status" value="1"/>
</dbReference>
<keyword evidence="5" id="KW-1185">Reference proteome</keyword>